<keyword evidence="7" id="KW-1185">Reference proteome</keyword>
<dbReference type="RefSeq" id="WP_114019763.1">
    <property type="nucleotide sequence ID" value="NZ_QOIN01000019.1"/>
</dbReference>
<dbReference type="InterPro" id="IPR000962">
    <property type="entry name" value="Znf_DskA_TraR"/>
</dbReference>
<keyword evidence="2" id="KW-0863">Zinc-finger</keyword>
<dbReference type="Proteomes" id="UP000252914">
    <property type="component" value="Unassembled WGS sequence"/>
</dbReference>
<name>A0A367FFR1_9ACTN</name>
<dbReference type="SUPFAM" id="SSF57716">
    <property type="entry name" value="Glucocorticoid receptor-like (DNA-binding domain)"/>
    <property type="match status" value="1"/>
</dbReference>
<evidence type="ECO:0000313" key="7">
    <source>
        <dbReference type="Proteomes" id="UP000252914"/>
    </source>
</evidence>
<gene>
    <name evidence="6" type="ORF">DTL70_00315</name>
</gene>
<protein>
    <recommendedName>
        <fullName evidence="5">Zinc finger DksA/TraR C4-type domain-containing protein</fullName>
    </recommendedName>
</protein>
<feature type="domain" description="Zinc finger DksA/TraR C4-type" evidence="5">
    <location>
        <begin position="89"/>
        <end position="119"/>
    </location>
</feature>
<evidence type="ECO:0000259" key="5">
    <source>
        <dbReference type="Pfam" id="PF01258"/>
    </source>
</evidence>
<dbReference type="Pfam" id="PF01258">
    <property type="entry name" value="zf-dskA_traR"/>
    <property type="match status" value="1"/>
</dbReference>
<dbReference type="PROSITE" id="PS51128">
    <property type="entry name" value="ZF_DKSA_2"/>
    <property type="match status" value="1"/>
</dbReference>
<organism evidence="6 7">
    <name type="scientific">Streptomyces diacarni</name>
    <dbReference type="NCBI Taxonomy" id="2800381"/>
    <lineage>
        <taxon>Bacteria</taxon>
        <taxon>Bacillati</taxon>
        <taxon>Actinomycetota</taxon>
        <taxon>Actinomycetes</taxon>
        <taxon>Kitasatosporales</taxon>
        <taxon>Streptomycetaceae</taxon>
        <taxon>Streptomyces</taxon>
    </lineage>
</organism>
<dbReference type="EMBL" id="QOIN01000019">
    <property type="protein sequence ID" value="RCG29243.1"/>
    <property type="molecule type" value="Genomic_DNA"/>
</dbReference>
<dbReference type="PANTHER" id="PTHR33823">
    <property type="entry name" value="RNA POLYMERASE-BINDING TRANSCRIPTION FACTOR DKSA-RELATED"/>
    <property type="match status" value="1"/>
</dbReference>
<keyword evidence="1" id="KW-0479">Metal-binding</keyword>
<sequence length="124" mass="13975">MVHNTSIDDRRTALGADDLATLAANLREQRLFRREQLRRLAAAPAPWRGPRPGRQVAAQAEVRRQLAACARMVLVDVEAALHRMEEGCYGTCHLCRRAIALERLMIVPQARYCGRCQQVRGGDR</sequence>
<dbReference type="AlphaFoldDB" id="A0A367FFR1"/>
<evidence type="ECO:0000256" key="1">
    <source>
        <dbReference type="ARBA" id="ARBA00022723"/>
    </source>
</evidence>
<dbReference type="Gene3D" id="1.20.120.910">
    <property type="entry name" value="DksA, coiled-coil domain"/>
    <property type="match status" value="1"/>
</dbReference>
<reference evidence="6 7" key="1">
    <citation type="submission" date="2018-06" db="EMBL/GenBank/DDBJ databases">
        <title>Streptomyces reniochalinae sp. nov. and Streptomyces diacarnus sp. nov. from marine sponges.</title>
        <authorList>
            <person name="Li L."/>
        </authorList>
    </citation>
    <scope>NUCLEOTIDE SEQUENCE [LARGE SCALE GENOMIC DNA]</scope>
    <source>
        <strain evidence="6 7">LHW51701</strain>
    </source>
</reference>
<evidence type="ECO:0000256" key="4">
    <source>
        <dbReference type="PROSITE-ProRule" id="PRU00510"/>
    </source>
</evidence>
<evidence type="ECO:0000256" key="3">
    <source>
        <dbReference type="ARBA" id="ARBA00022833"/>
    </source>
</evidence>
<feature type="zinc finger region" description="dksA C4-type" evidence="4">
    <location>
        <begin position="92"/>
        <end position="116"/>
    </location>
</feature>
<dbReference type="PANTHER" id="PTHR33823:SF4">
    <property type="entry name" value="GENERAL STRESS PROTEIN 16O"/>
    <property type="match status" value="1"/>
</dbReference>
<proteinExistence type="predicted"/>
<dbReference type="GO" id="GO:0008270">
    <property type="term" value="F:zinc ion binding"/>
    <property type="evidence" value="ECO:0007669"/>
    <property type="project" value="UniProtKB-KW"/>
</dbReference>
<accession>A0A367FFR1</accession>
<comment type="caution">
    <text evidence="6">The sequence shown here is derived from an EMBL/GenBank/DDBJ whole genome shotgun (WGS) entry which is preliminary data.</text>
</comment>
<keyword evidence="3" id="KW-0862">Zinc</keyword>
<evidence type="ECO:0000313" key="6">
    <source>
        <dbReference type="EMBL" id="RCG29243.1"/>
    </source>
</evidence>
<evidence type="ECO:0000256" key="2">
    <source>
        <dbReference type="ARBA" id="ARBA00022771"/>
    </source>
</evidence>